<sequence length="465" mass="51305">MAVSCTEAIEIGEVDESQYANVGVLNGYLRDAGTGKSENVIELRADDYRTDIVFGLTKTPGKGVDVTLSYDADYAQTYNALHQTDYPLYPQELVEIEDNGRLVLAPDEKTSYELGIDISYSDRLEDDRTYILPVKASSETEGVNIAESASHSVYLIKNYHSQSSAFKGDDAVKTFLFFEVNDTNPLNALEFVLDNEEGSLFFDYVVLFAANINYNAETGRVYVYCNPNVQFLLDHSEEYLQPLRKRGIKVLLGLLGNHDAAGLAQLSEAGAKDFARELAAICEAYNLDGVNFDDEYSDSPDLNNPLFAPKSTAAAARLCYETKKVMPDKDVTVFAYGYMYGTNVVDGVDASEWIDIVVPNYGSSARPIGNLTVKQCAGFAAELNLMQYQASESSAQRVVSGGYGYYMLFALYASDAATTNVTKRVSQVTSCSNVCRGLYGVPLKEVSYYYPKNSTEKVDINWISE</sequence>
<evidence type="ECO:0000259" key="1">
    <source>
        <dbReference type="Pfam" id="PF08522"/>
    </source>
</evidence>
<evidence type="ECO:0000313" key="2">
    <source>
        <dbReference type="EMBL" id="MBO8467628.1"/>
    </source>
</evidence>
<protein>
    <submittedName>
        <fullName evidence="2">DUF1735 domain-containing protein</fullName>
    </submittedName>
</protein>
<reference evidence="2" key="1">
    <citation type="submission" date="2020-10" db="EMBL/GenBank/DDBJ databases">
        <authorList>
            <person name="Gilroy R."/>
        </authorList>
    </citation>
    <scope>NUCLEOTIDE SEQUENCE</scope>
    <source>
        <strain evidence="2">B1-15692</strain>
    </source>
</reference>
<dbReference type="GO" id="GO:0004553">
    <property type="term" value="F:hydrolase activity, hydrolyzing O-glycosyl compounds"/>
    <property type="evidence" value="ECO:0007669"/>
    <property type="project" value="InterPro"/>
</dbReference>
<evidence type="ECO:0000313" key="3">
    <source>
        <dbReference type="Proteomes" id="UP000823660"/>
    </source>
</evidence>
<dbReference type="GO" id="GO:0005975">
    <property type="term" value="P:carbohydrate metabolic process"/>
    <property type="evidence" value="ECO:0007669"/>
    <property type="project" value="InterPro"/>
</dbReference>
<dbReference type="EMBL" id="JADIMH010000045">
    <property type="protein sequence ID" value="MBO8467628.1"/>
    <property type="molecule type" value="Genomic_DNA"/>
</dbReference>
<dbReference type="InterPro" id="IPR001579">
    <property type="entry name" value="Glyco_hydro_18_chit_AS"/>
</dbReference>
<dbReference type="AlphaFoldDB" id="A0A9D9NBR3"/>
<dbReference type="Pfam" id="PF08522">
    <property type="entry name" value="BT_3987-like_N"/>
    <property type="match status" value="1"/>
</dbReference>
<dbReference type="PROSITE" id="PS01095">
    <property type="entry name" value="GH18_1"/>
    <property type="match status" value="1"/>
</dbReference>
<dbReference type="Gene3D" id="2.60.40.1740">
    <property type="entry name" value="hypothetical protein (bacova_03559)"/>
    <property type="match status" value="1"/>
</dbReference>
<dbReference type="InterPro" id="IPR013728">
    <property type="entry name" value="BT_3987-like_N"/>
</dbReference>
<proteinExistence type="predicted"/>
<organism evidence="2 3">
    <name type="scientific">Candidatus Cryptobacteroides faecipullorum</name>
    <dbReference type="NCBI Taxonomy" id="2840764"/>
    <lineage>
        <taxon>Bacteria</taxon>
        <taxon>Pseudomonadati</taxon>
        <taxon>Bacteroidota</taxon>
        <taxon>Bacteroidia</taxon>
        <taxon>Bacteroidales</taxon>
        <taxon>Candidatus Cryptobacteroides</taxon>
    </lineage>
</organism>
<name>A0A9D9NBR3_9BACT</name>
<dbReference type="Gene3D" id="3.20.20.80">
    <property type="entry name" value="Glycosidases"/>
    <property type="match status" value="1"/>
</dbReference>
<accession>A0A9D9NBR3</accession>
<feature type="domain" description="BT-3987-like N-terminal" evidence="1">
    <location>
        <begin position="47"/>
        <end position="140"/>
    </location>
</feature>
<dbReference type="SUPFAM" id="SSF51445">
    <property type="entry name" value="(Trans)glycosidases"/>
    <property type="match status" value="1"/>
</dbReference>
<dbReference type="Proteomes" id="UP000823660">
    <property type="component" value="Unassembled WGS sequence"/>
</dbReference>
<comment type="caution">
    <text evidence="2">The sequence shown here is derived from an EMBL/GenBank/DDBJ whole genome shotgun (WGS) entry which is preliminary data.</text>
</comment>
<dbReference type="InterPro" id="IPR017853">
    <property type="entry name" value="GH"/>
</dbReference>
<reference evidence="2" key="2">
    <citation type="journal article" date="2021" name="PeerJ">
        <title>Extensive microbial diversity within the chicken gut microbiome revealed by metagenomics and culture.</title>
        <authorList>
            <person name="Gilroy R."/>
            <person name="Ravi A."/>
            <person name="Getino M."/>
            <person name="Pursley I."/>
            <person name="Horton D.L."/>
            <person name="Alikhan N.F."/>
            <person name="Baker D."/>
            <person name="Gharbi K."/>
            <person name="Hall N."/>
            <person name="Watson M."/>
            <person name="Adriaenssens E.M."/>
            <person name="Foster-Nyarko E."/>
            <person name="Jarju S."/>
            <person name="Secka A."/>
            <person name="Antonio M."/>
            <person name="Oren A."/>
            <person name="Chaudhuri R.R."/>
            <person name="La Ragione R."/>
            <person name="Hildebrand F."/>
            <person name="Pallen M.J."/>
        </authorList>
    </citation>
    <scope>NUCLEOTIDE SEQUENCE</scope>
    <source>
        <strain evidence="2">B1-15692</strain>
    </source>
</reference>
<gene>
    <name evidence="2" type="ORF">IAB99_07685</name>
</gene>